<proteinExistence type="predicted"/>
<dbReference type="Pfam" id="PF00078">
    <property type="entry name" value="RVT_1"/>
    <property type="match status" value="1"/>
</dbReference>
<gene>
    <name evidence="2" type="ORF">Ddye_004444</name>
</gene>
<dbReference type="InterPro" id="IPR000477">
    <property type="entry name" value="RT_dom"/>
</dbReference>
<evidence type="ECO:0000313" key="2">
    <source>
        <dbReference type="EMBL" id="KAK2665870.1"/>
    </source>
</evidence>
<protein>
    <recommendedName>
        <fullName evidence="1">Reverse transcriptase domain-containing protein</fullName>
    </recommendedName>
</protein>
<dbReference type="AlphaFoldDB" id="A0AAD9XUY8"/>
<dbReference type="PANTHER" id="PTHR33116">
    <property type="entry name" value="REVERSE TRANSCRIPTASE ZINC-BINDING DOMAIN-CONTAINING PROTEIN-RELATED-RELATED"/>
    <property type="match status" value="1"/>
</dbReference>
<dbReference type="Proteomes" id="UP001280121">
    <property type="component" value="Unassembled WGS sequence"/>
</dbReference>
<evidence type="ECO:0000313" key="3">
    <source>
        <dbReference type="Proteomes" id="UP001280121"/>
    </source>
</evidence>
<comment type="caution">
    <text evidence="2">The sequence shown here is derived from an EMBL/GenBank/DDBJ whole genome shotgun (WGS) entry which is preliminary data.</text>
</comment>
<accession>A0AAD9XUY8</accession>
<organism evidence="2 3">
    <name type="scientific">Dipteronia dyeriana</name>
    <dbReference type="NCBI Taxonomy" id="168575"/>
    <lineage>
        <taxon>Eukaryota</taxon>
        <taxon>Viridiplantae</taxon>
        <taxon>Streptophyta</taxon>
        <taxon>Embryophyta</taxon>
        <taxon>Tracheophyta</taxon>
        <taxon>Spermatophyta</taxon>
        <taxon>Magnoliopsida</taxon>
        <taxon>eudicotyledons</taxon>
        <taxon>Gunneridae</taxon>
        <taxon>Pentapetalae</taxon>
        <taxon>rosids</taxon>
        <taxon>malvids</taxon>
        <taxon>Sapindales</taxon>
        <taxon>Sapindaceae</taxon>
        <taxon>Hippocastanoideae</taxon>
        <taxon>Acereae</taxon>
        <taxon>Dipteronia</taxon>
    </lineage>
</organism>
<keyword evidence="3" id="KW-1185">Reference proteome</keyword>
<sequence>MFWDNTTDVNLMSYSQAHIDLCIPEMEVKGGDSLVYMEIQTIHKDITFGRDSLEWWIGRGNGTIGKDVTNVCLEVLNKGRRMDDINSMVITLIPKMQSPRSMGVYRPISLCNVISEAQCAFIPGRLISDNTIVDFECLSRIKRRKRKIGSMAIKLDMSKAYDRVEWGFIEQMMGKMGFSEKWRQLIWNCISTVSYSYRLNREVCGNIKPMRGLRQSDPLSPYLFIICAEGLSCLIRGAQEKGEIMGFKLSRYGPIIMHLFFTDDSLLFTRANLSNCEAIKRVLRIYSEASGQLVNFSKSTICVSLSVGMEESRKLVDMVGMKLVDCHERYLGLPRFLGRSKRNLFTDIVDKVWNRIKGWGEKLLSIGGKAILIKVVVQAVPFYAMSIFRLPKSLFDEIRRLMDRFWWGGNERNRKLHLCKWQQLCKPKLERGLGF</sequence>
<name>A0AAD9XUY8_9ROSI</name>
<dbReference type="PANTHER" id="PTHR33116:SF86">
    <property type="entry name" value="REVERSE TRANSCRIPTASE DOMAIN-CONTAINING PROTEIN"/>
    <property type="match status" value="1"/>
</dbReference>
<evidence type="ECO:0000259" key="1">
    <source>
        <dbReference type="PROSITE" id="PS50878"/>
    </source>
</evidence>
<dbReference type="EMBL" id="JANJYI010000001">
    <property type="protein sequence ID" value="KAK2665870.1"/>
    <property type="molecule type" value="Genomic_DNA"/>
</dbReference>
<dbReference type="CDD" id="cd01650">
    <property type="entry name" value="RT_nLTR_like"/>
    <property type="match status" value="1"/>
</dbReference>
<reference evidence="2" key="1">
    <citation type="journal article" date="2023" name="Plant J.">
        <title>Genome sequences and population genomics provide insights into the demographic history, inbreeding, and mutation load of two 'living fossil' tree species of Dipteronia.</title>
        <authorList>
            <person name="Feng Y."/>
            <person name="Comes H.P."/>
            <person name="Chen J."/>
            <person name="Zhu S."/>
            <person name="Lu R."/>
            <person name="Zhang X."/>
            <person name="Li P."/>
            <person name="Qiu J."/>
            <person name="Olsen K.M."/>
            <person name="Qiu Y."/>
        </authorList>
    </citation>
    <scope>NUCLEOTIDE SEQUENCE</scope>
    <source>
        <strain evidence="2">KIB01</strain>
    </source>
</reference>
<feature type="domain" description="Reverse transcriptase" evidence="1">
    <location>
        <begin position="74"/>
        <end position="323"/>
    </location>
</feature>
<dbReference type="PROSITE" id="PS50878">
    <property type="entry name" value="RT_POL"/>
    <property type="match status" value="1"/>
</dbReference>